<gene>
    <name evidence="1" type="ORF">CEXT_660041</name>
</gene>
<proteinExistence type="predicted"/>
<accession>A0AAV4M354</accession>
<evidence type="ECO:0000313" key="1">
    <source>
        <dbReference type="EMBL" id="GIX66527.1"/>
    </source>
</evidence>
<dbReference type="EMBL" id="BPLR01001800">
    <property type="protein sequence ID" value="GIX66527.1"/>
    <property type="molecule type" value="Genomic_DNA"/>
</dbReference>
<dbReference type="Proteomes" id="UP001054945">
    <property type="component" value="Unassembled WGS sequence"/>
</dbReference>
<organism evidence="1 2">
    <name type="scientific">Caerostris extrusa</name>
    <name type="common">Bark spider</name>
    <name type="synonym">Caerostris bankana</name>
    <dbReference type="NCBI Taxonomy" id="172846"/>
    <lineage>
        <taxon>Eukaryota</taxon>
        <taxon>Metazoa</taxon>
        <taxon>Ecdysozoa</taxon>
        <taxon>Arthropoda</taxon>
        <taxon>Chelicerata</taxon>
        <taxon>Arachnida</taxon>
        <taxon>Araneae</taxon>
        <taxon>Araneomorphae</taxon>
        <taxon>Entelegynae</taxon>
        <taxon>Araneoidea</taxon>
        <taxon>Araneidae</taxon>
        <taxon>Caerostris</taxon>
    </lineage>
</organism>
<dbReference type="AlphaFoldDB" id="A0AAV4M354"/>
<evidence type="ECO:0000313" key="2">
    <source>
        <dbReference type="Proteomes" id="UP001054945"/>
    </source>
</evidence>
<protein>
    <submittedName>
        <fullName evidence="1">Uncharacterized protein</fullName>
    </submittedName>
</protein>
<name>A0AAV4M354_CAEEX</name>
<reference evidence="1 2" key="1">
    <citation type="submission" date="2021-06" db="EMBL/GenBank/DDBJ databases">
        <title>Caerostris extrusa draft genome.</title>
        <authorList>
            <person name="Kono N."/>
            <person name="Arakawa K."/>
        </authorList>
    </citation>
    <scope>NUCLEOTIDE SEQUENCE [LARGE SCALE GENOMIC DNA]</scope>
</reference>
<sequence length="143" mass="16474">MHCPFINSSVTASQPVRAILLIMAGRRHTITTGEITRHTIKNLHGLMPGAKRRGFLFRKSHLPKCVLINLHRALTPVVRSRVIPSTGMDPFFRTYLSRDIWIDGFVVCGYQVHCTCHFVYISSFEFVISKLIGSMLNKRYWRK</sequence>
<keyword evidence="2" id="KW-1185">Reference proteome</keyword>
<comment type="caution">
    <text evidence="1">The sequence shown here is derived from an EMBL/GenBank/DDBJ whole genome shotgun (WGS) entry which is preliminary data.</text>
</comment>